<comment type="caution">
    <text evidence="2">The sequence shown here is derived from an EMBL/GenBank/DDBJ whole genome shotgun (WGS) entry which is preliminary data.</text>
</comment>
<evidence type="ECO:0000313" key="3">
    <source>
        <dbReference type="Proteomes" id="UP001529510"/>
    </source>
</evidence>
<name>A0ABD0R1V0_CIRMR</name>
<feature type="region of interest" description="Disordered" evidence="1">
    <location>
        <begin position="1"/>
        <end position="25"/>
    </location>
</feature>
<keyword evidence="3" id="KW-1185">Reference proteome</keyword>
<feature type="non-terminal residue" evidence="2">
    <location>
        <position position="56"/>
    </location>
</feature>
<reference evidence="2 3" key="1">
    <citation type="submission" date="2024-05" db="EMBL/GenBank/DDBJ databases">
        <title>Genome sequencing and assembly of Indian major carp, Cirrhinus mrigala (Hamilton, 1822).</title>
        <authorList>
            <person name="Mohindra V."/>
            <person name="Chowdhury L.M."/>
            <person name="Lal K."/>
            <person name="Jena J.K."/>
        </authorList>
    </citation>
    <scope>NUCLEOTIDE SEQUENCE [LARGE SCALE GENOMIC DNA]</scope>
    <source>
        <strain evidence="2">CM1030</strain>
        <tissue evidence="2">Blood</tissue>
    </source>
</reference>
<gene>
    <name evidence="2" type="ORF">M9458_010780</name>
</gene>
<dbReference type="EMBL" id="JAMKFB020000005">
    <property type="protein sequence ID" value="KAL0192484.1"/>
    <property type="molecule type" value="Genomic_DNA"/>
</dbReference>
<dbReference type="Proteomes" id="UP001529510">
    <property type="component" value="Unassembled WGS sequence"/>
</dbReference>
<evidence type="ECO:0000313" key="2">
    <source>
        <dbReference type="EMBL" id="KAL0192484.1"/>
    </source>
</evidence>
<evidence type="ECO:0000256" key="1">
    <source>
        <dbReference type="SAM" id="MobiDB-lite"/>
    </source>
</evidence>
<accession>A0ABD0R1V0</accession>
<organism evidence="2 3">
    <name type="scientific">Cirrhinus mrigala</name>
    <name type="common">Mrigala</name>
    <dbReference type="NCBI Taxonomy" id="683832"/>
    <lineage>
        <taxon>Eukaryota</taxon>
        <taxon>Metazoa</taxon>
        <taxon>Chordata</taxon>
        <taxon>Craniata</taxon>
        <taxon>Vertebrata</taxon>
        <taxon>Euteleostomi</taxon>
        <taxon>Actinopterygii</taxon>
        <taxon>Neopterygii</taxon>
        <taxon>Teleostei</taxon>
        <taxon>Ostariophysi</taxon>
        <taxon>Cypriniformes</taxon>
        <taxon>Cyprinidae</taxon>
        <taxon>Labeoninae</taxon>
        <taxon>Labeonini</taxon>
        <taxon>Cirrhinus</taxon>
    </lineage>
</organism>
<feature type="non-terminal residue" evidence="2">
    <location>
        <position position="1"/>
    </location>
</feature>
<dbReference type="AlphaFoldDB" id="A0ABD0R1V0"/>
<protein>
    <submittedName>
        <fullName evidence="2">Uncharacterized protein</fullName>
    </submittedName>
</protein>
<sequence length="56" mass="5964">QQRVFASPGEEERAEPPLEENLPCTDLTDKAALTVCPSEGNLTPEIPLSSPDVSSP</sequence>
<proteinExistence type="predicted"/>